<dbReference type="EMBL" id="SEOQ01000272">
    <property type="protein sequence ID" value="TFY66167.1"/>
    <property type="molecule type" value="Genomic_DNA"/>
</dbReference>
<dbReference type="InterPro" id="IPR003673">
    <property type="entry name" value="CoA-Trfase_fam_III"/>
</dbReference>
<evidence type="ECO:0008006" key="4">
    <source>
        <dbReference type="Google" id="ProtNLM"/>
    </source>
</evidence>
<dbReference type="OrthoDB" id="2308815at2759"/>
<dbReference type="Gene3D" id="3.40.50.10540">
    <property type="entry name" value="Crotonobetainyl-coa:carnitine coa-transferase, domain 1"/>
    <property type="match status" value="1"/>
</dbReference>
<dbReference type="InterPro" id="IPR023606">
    <property type="entry name" value="CoA-Trfase_III_dom_1_sf"/>
</dbReference>
<proteinExistence type="inferred from homology"/>
<reference evidence="2 3" key="1">
    <citation type="submission" date="2019-02" db="EMBL/GenBank/DDBJ databases">
        <title>Genome sequencing of the rare red list fungi Dentipellis fragilis.</title>
        <authorList>
            <person name="Buettner E."/>
            <person name="Kellner H."/>
        </authorList>
    </citation>
    <scope>NUCLEOTIDE SEQUENCE [LARGE SCALE GENOMIC DNA]</scope>
    <source>
        <strain evidence="2 3">DSM 105465</strain>
    </source>
</reference>
<dbReference type="PANTHER" id="PTHR48228:SF4">
    <property type="entry name" value="BLR3030 PROTEIN"/>
    <property type="match status" value="1"/>
</dbReference>
<organism evidence="2 3">
    <name type="scientific">Dentipellis fragilis</name>
    <dbReference type="NCBI Taxonomy" id="205917"/>
    <lineage>
        <taxon>Eukaryota</taxon>
        <taxon>Fungi</taxon>
        <taxon>Dikarya</taxon>
        <taxon>Basidiomycota</taxon>
        <taxon>Agaricomycotina</taxon>
        <taxon>Agaricomycetes</taxon>
        <taxon>Russulales</taxon>
        <taxon>Hericiaceae</taxon>
        <taxon>Dentipellis</taxon>
    </lineage>
</organism>
<comment type="similarity">
    <text evidence="1">Belongs to the CoA-transferase III family.</text>
</comment>
<evidence type="ECO:0000313" key="2">
    <source>
        <dbReference type="EMBL" id="TFY66167.1"/>
    </source>
</evidence>
<dbReference type="Proteomes" id="UP000298327">
    <property type="component" value="Unassembled WGS sequence"/>
</dbReference>
<sequence length="509" mass="55184">MDQMDELMSQIVTGEAKGLWIAQGLPPDALVNLHLSEAPDPAVNSSYKLGTTAQTSIGLSALAAAHFHSLRTGEEQEVSVNARHACIEFNSEKYYTVDGKLPEGEYFDELSEYYKTKNGFIRLHTNFPHLKQGLLEILQCPPDKASVTEALSKWDALEFEAAARAHNLPAGALRTPEETDNHEHARTIVNVPPVHIRKIGNAPKKVIPDGAKFQHALEGIRVLDLTWILGGPVGGRTLAAHGADVLHVTSPNLHSEPLLDTETSRGKRTTQLDLNTEAGSSTLWGLVKEADVFLQSYRPNSLAQRGFGPNAVAEARPGIVYASLSGFGHEGPLNFRRGFDSLMQVVGGMSGGEADAYRSFVEATGGDASNLPPYRDLPMQALEHASGFLLAYGIIAALCRTITEGGSWEVNVSLVSTLFWIRSMEGVNPVSAFRYAAPLPPRALPFDPEMVSLSTEIEEAVADDEDGTQPRRKMSVIRHAATLSKTPVLDGTATMRLDANKPVWLPRAS</sequence>
<dbReference type="PANTHER" id="PTHR48228">
    <property type="entry name" value="SUCCINYL-COA--D-CITRAMALATE COA-TRANSFERASE"/>
    <property type="match status" value="1"/>
</dbReference>
<gene>
    <name evidence="2" type="ORF">EVG20_g4916</name>
</gene>
<dbReference type="Pfam" id="PF02515">
    <property type="entry name" value="CoA_transf_3"/>
    <property type="match status" value="1"/>
</dbReference>
<keyword evidence="3" id="KW-1185">Reference proteome</keyword>
<protein>
    <recommendedName>
        <fullName evidence="4">CoA-transferase family III</fullName>
    </recommendedName>
</protein>
<name>A0A4Y9YWP7_9AGAM</name>
<dbReference type="STRING" id="205917.A0A4Y9YWP7"/>
<evidence type="ECO:0000256" key="1">
    <source>
        <dbReference type="ARBA" id="ARBA00008383"/>
    </source>
</evidence>
<dbReference type="SUPFAM" id="SSF89796">
    <property type="entry name" value="CoA-transferase family III (CaiB/BaiF)"/>
    <property type="match status" value="2"/>
</dbReference>
<dbReference type="GO" id="GO:0003824">
    <property type="term" value="F:catalytic activity"/>
    <property type="evidence" value="ECO:0007669"/>
    <property type="project" value="InterPro"/>
</dbReference>
<dbReference type="InterPro" id="IPR050509">
    <property type="entry name" value="CoA-transferase_III"/>
</dbReference>
<comment type="caution">
    <text evidence="2">The sequence shown here is derived from an EMBL/GenBank/DDBJ whole genome shotgun (WGS) entry which is preliminary data.</text>
</comment>
<dbReference type="AlphaFoldDB" id="A0A4Y9YWP7"/>
<accession>A0A4Y9YWP7</accession>
<evidence type="ECO:0000313" key="3">
    <source>
        <dbReference type="Proteomes" id="UP000298327"/>
    </source>
</evidence>